<dbReference type="InterPro" id="IPR035938">
    <property type="entry name" value="Hemerythrin-like_sf"/>
</dbReference>
<feature type="domain" description="Hemerythrin-like" evidence="5">
    <location>
        <begin position="10"/>
        <end position="116"/>
    </location>
</feature>
<evidence type="ECO:0000256" key="3">
    <source>
        <dbReference type="ARBA" id="ARBA00022723"/>
    </source>
</evidence>
<dbReference type="PANTHER" id="PTHR37164">
    <property type="entry name" value="BACTERIOHEMERYTHRIN"/>
    <property type="match status" value="1"/>
</dbReference>
<dbReference type="InterPro" id="IPR050669">
    <property type="entry name" value="Hemerythrin"/>
</dbReference>
<dbReference type="AlphaFoldDB" id="A0A643G3T7"/>
<gene>
    <name evidence="6" type="ORF">F7R26_010120</name>
</gene>
<dbReference type="Proteomes" id="UP000397656">
    <property type="component" value="Chromosome 1"/>
</dbReference>
<dbReference type="EMBL" id="CP062803">
    <property type="protein sequence ID" value="QOT78541.1"/>
    <property type="molecule type" value="Genomic_DNA"/>
</dbReference>
<dbReference type="InterPro" id="IPR012312">
    <property type="entry name" value="Hemerythrin-like"/>
</dbReference>
<evidence type="ECO:0000259" key="5">
    <source>
        <dbReference type="Pfam" id="PF01814"/>
    </source>
</evidence>
<dbReference type="PROSITE" id="PS00550">
    <property type="entry name" value="HEMERYTHRINS"/>
    <property type="match status" value="1"/>
</dbReference>
<keyword evidence="2" id="KW-0561">Oxygen transport</keyword>
<proteinExistence type="inferred from homology"/>
<sequence>MRWRDDYLLGYAAMDATHQEFVQCVAALQTAADAELPARLAEFAQHAEAHFGQEEQWMRTTGFPAAQCHADEHAAVLGSVREVQALLQLGAAQQVVRDLTQALADWFPGHADYMDAALSHWMSKRAHGGAPVVLKRRVAKSSSEPSNETRSS</sequence>
<keyword evidence="2" id="KW-0813">Transport</keyword>
<dbReference type="PANTHER" id="PTHR37164:SF1">
    <property type="entry name" value="BACTERIOHEMERYTHRIN"/>
    <property type="match status" value="1"/>
</dbReference>
<keyword evidence="3" id="KW-0479">Metal-binding</keyword>
<dbReference type="GO" id="GO:0046872">
    <property type="term" value="F:metal ion binding"/>
    <property type="evidence" value="ECO:0007669"/>
    <property type="project" value="UniProtKB-KW"/>
</dbReference>
<dbReference type="NCBIfam" id="TIGR02481">
    <property type="entry name" value="hemeryth_dom"/>
    <property type="match status" value="1"/>
</dbReference>
<evidence type="ECO:0000256" key="4">
    <source>
        <dbReference type="ARBA" id="ARBA00023004"/>
    </source>
</evidence>
<reference evidence="6 7" key="1">
    <citation type="submission" date="2020-10" db="EMBL/GenBank/DDBJ databases">
        <title>Complete genome sequence of Cupriavidus basilensis CCUG 49340T.</title>
        <authorList>
            <person name="Salva-Serra F."/>
            <person name="Donoso R.A."/>
            <person name="Cho K.H."/>
            <person name="Yoo J.A."/>
            <person name="Lee K."/>
            <person name="Yoon S.-H."/>
            <person name="Perez-Pantoja D."/>
            <person name="Moore E.R.B."/>
        </authorList>
    </citation>
    <scope>NUCLEOTIDE SEQUENCE [LARGE SCALE GENOMIC DNA]</scope>
    <source>
        <strain evidence="7">CCUG 49340</strain>
    </source>
</reference>
<keyword evidence="4" id="KW-0408">Iron</keyword>
<dbReference type="Gene3D" id="1.20.120.50">
    <property type="entry name" value="Hemerythrin-like"/>
    <property type="match status" value="1"/>
</dbReference>
<protein>
    <submittedName>
        <fullName evidence="6">Hemerythrin domain-containing protein</fullName>
    </submittedName>
</protein>
<dbReference type="SUPFAM" id="SSF47188">
    <property type="entry name" value="Hemerythrin-like"/>
    <property type="match status" value="1"/>
</dbReference>
<evidence type="ECO:0000256" key="1">
    <source>
        <dbReference type="ARBA" id="ARBA00010587"/>
    </source>
</evidence>
<evidence type="ECO:0000313" key="7">
    <source>
        <dbReference type="Proteomes" id="UP000397656"/>
    </source>
</evidence>
<dbReference type="Pfam" id="PF01814">
    <property type="entry name" value="Hemerythrin"/>
    <property type="match status" value="1"/>
</dbReference>
<evidence type="ECO:0000256" key="2">
    <source>
        <dbReference type="ARBA" id="ARBA00022621"/>
    </source>
</evidence>
<dbReference type="InterPro" id="IPR012827">
    <property type="entry name" value="Hemerythrin_metal-bd"/>
</dbReference>
<organism evidence="6 7">
    <name type="scientific">Cupriavidus basilensis</name>
    <dbReference type="NCBI Taxonomy" id="68895"/>
    <lineage>
        <taxon>Bacteria</taxon>
        <taxon>Pseudomonadati</taxon>
        <taxon>Pseudomonadota</taxon>
        <taxon>Betaproteobacteria</taxon>
        <taxon>Burkholderiales</taxon>
        <taxon>Burkholderiaceae</taxon>
        <taxon>Cupriavidus</taxon>
    </lineage>
</organism>
<dbReference type="CDD" id="cd12107">
    <property type="entry name" value="Hemerythrin"/>
    <property type="match status" value="1"/>
</dbReference>
<accession>A0A643G3T7</accession>
<evidence type="ECO:0000313" key="6">
    <source>
        <dbReference type="EMBL" id="QOT78541.1"/>
    </source>
</evidence>
<dbReference type="GO" id="GO:0005344">
    <property type="term" value="F:oxygen carrier activity"/>
    <property type="evidence" value="ECO:0007669"/>
    <property type="project" value="UniProtKB-KW"/>
</dbReference>
<name>A0A643G3T7_9BURK</name>
<dbReference type="InterPro" id="IPR016131">
    <property type="entry name" value="Haemerythrin_Fe_BS"/>
</dbReference>
<comment type="similarity">
    <text evidence="1">Belongs to the hemerythrin family.</text>
</comment>